<keyword evidence="9" id="KW-0067">ATP-binding</keyword>
<dbReference type="AlphaFoldDB" id="A0A7C0YBB0"/>
<accession>A0A7C0YBB0</accession>
<dbReference type="GO" id="GO:0000049">
    <property type="term" value="F:tRNA binding"/>
    <property type="evidence" value="ECO:0007669"/>
    <property type="project" value="TreeGrafter"/>
</dbReference>
<evidence type="ECO:0000256" key="6">
    <source>
        <dbReference type="ARBA" id="ARBA00022694"/>
    </source>
</evidence>
<evidence type="ECO:0000313" key="13">
    <source>
        <dbReference type="EMBL" id="HDD45152.1"/>
    </source>
</evidence>
<dbReference type="GO" id="GO:0005737">
    <property type="term" value="C:cytoplasm"/>
    <property type="evidence" value="ECO:0007669"/>
    <property type="project" value="UniProtKB-SubCell"/>
</dbReference>
<comment type="catalytic activity">
    <reaction evidence="11">
        <text>L-threonine + hydrogencarbonate + ATP = L-threonylcarbamoyladenylate + diphosphate + H2O</text>
        <dbReference type="Rhea" id="RHEA:36407"/>
        <dbReference type="ChEBI" id="CHEBI:15377"/>
        <dbReference type="ChEBI" id="CHEBI:17544"/>
        <dbReference type="ChEBI" id="CHEBI:30616"/>
        <dbReference type="ChEBI" id="CHEBI:33019"/>
        <dbReference type="ChEBI" id="CHEBI:57926"/>
        <dbReference type="ChEBI" id="CHEBI:73682"/>
        <dbReference type="EC" id="2.7.7.87"/>
    </reaction>
</comment>
<dbReference type="NCBIfam" id="TIGR00057">
    <property type="entry name" value="L-threonylcarbamoyladenylate synthase"/>
    <property type="match status" value="1"/>
</dbReference>
<evidence type="ECO:0000256" key="11">
    <source>
        <dbReference type="ARBA" id="ARBA00048366"/>
    </source>
</evidence>
<dbReference type="GO" id="GO:0061710">
    <property type="term" value="F:L-threonylcarbamoyladenylate synthase"/>
    <property type="evidence" value="ECO:0007669"/>
    <property type="project" value="UniProtKB-EC"/>
</dbReference>
<dbReference type="GO" id="GO:0008033">
    <property type="term" value="P:tRNA processing"/>
    <property type="evidence" value="ECO:0007669"/>
    <property type="project" value="UniProtKB-KW"/>
</dbReference>
<evidence type="ECO:0000256" key="1">
    <source>
        <dbReference type="ARBA" id="ARBA00004496"/>
    </source>
</evidence>
<dbReference type="InterPro" id="IPR017945">
    <property type="entry name" value="DHBP_synth_RibB-like_a/b_dom"/>
</dbReference>
<dbReference type="PANTHER" id="PTHR17490:SF16">
    <property type="entry name" value="THREONYLCARBAMOYL-AMP SYNTHASE"/>
    <property type="match status" value="1"/>
</dbReference>
<keyword evidence="8" id="KW-0547">Nucleotide-binding</keyword>
<dbReference type="EMBL" id="DRBS01000364">
    <property type="protein sequence ID" value="HDD45152.1"/>
    <property type="molecule type" value="Genomic_DNA"/>
</dbReference>
<evidence type="ECO:0000256" key="2">
    <source>
        <dbReference type="ARBA" id="ARBA00007663"/>
    </source>
</evidence>
<comment type="caution">
    <text evidence="13">The sequence shown here is derived from an EMBL/GenBank/DDBJ whole genome shotgun (WGS) entry which is preliminary data.</text>
</comment>
<dbReference type="Gene3D" id="3.90.870.10">
    <property type="entry name" value="DHBP synthase"/>
    <property type="match status" value="1"/>
</dbReference>
<evidence type="ECO:0000256" key="9">
    <source>
        <dbReference type="ARBA" id="ARBA00022840"/>
    </source>
</evidence>
<organism evidence="13">
    <name type="scientific">Desulfofervidus auxilii</name>
    <dbReference type="NCBI Taxonomy" id="1621989"/>
    <lineage>
        <taxon>Bacteria</taxon>
        <taxon>Pseudomonadati</taxon>
        <taxon>Thermodesulfobacteriota</taxon>
        <taxon>Candidatus Desulfofervidia</taxon>
        <taxon>Candidatus Desulfofervidales</taxon>
        <taxon>Candidatus Desulfofervidaceae</taxon>
        <taxon>Candidatus Desulfofervidus</taxon>
    </lineage>
</organism>
<evidence type="ECO:0000256" key="8">
    <source>
        <dbReference type="ARBA" id="ARBA00022741"/>
    </source>
</evidence>
<dbReference type="Proteomes" id="UP000886289">
    <property type="component" value="Unassembled WGS sequence"/>
</dbReference>
<feature type="domain" description="YrdC-like" evidence="12">
    <location>
        <begin position="7"/>
        <end position="193"/>
    </location>
</feature>
<evidence type="ECO:0000256" key="10">
    <source>
        <dbReference type="ARBA" id="ARBA00029774"/>
    </source>
</evidence>
<dbReference type="GO" id="GO:0003725">
    <property type="term" value="F:double-stranded RNA binding"/>
    <property type="evidence" value="ECO:0007669"/>
    <property type="project" value="InterPro"/>
</dbReference>
<evidence type="ECO:0000259" key="12">
    <source>
        <dbReference type="PROSITE" id="PS51163"/>
    </source>
</evidence>
<dbReference type="PANTHER" id="PTHR17490">
    <property type="entry name" value="SUA5"/>
    <property type="match status" value="1"/>
</dbReference>
<dbReference type="SUPFAM" id="SSF55821">
    <property type="entry name" value="YrdC/RibB"/>
    <property type="match status" value="1"/>
</dbReference>
<protein>
    <recommendedName>
        <fullName evidence="10">L-threonylcarbamoyladenylate synthase</fullName>
        <ecNumber evidence="3">2.7.7.87</ecNumber>
    </recommendedName>
    <alternativeName>
        <fullName evidence="10">L-threonylcarbamoyladenylate synthase</fullName>
    </alternativeName>
</protein>
<sequence length="207" mass="23024">MAMILSSFEIEKAVRIIKEGKVIVYPTETFYGLGANALDKKAINKVFYIKKRPINKPISILIPDITWLERLVEEISPYAKELIRHFWPGPLTLVFKAKETVPSNLIASTGKIAIRISSHPLTQKFVKKLNLPITTTSANLSNNPPPTSIEEIDQEIKNKIDAIIDGGKTKGGLASTIIDVTTENLCCLRKGAIRLEDILKITGLKIY</sequence>
<keyword evidence="7" id="KW-0548">Nucleotidyltransferase</keyword>
<evidence type="ECO:0000256" key="4">
    <source>
        <dbReference type="ARBA" id="ARBA00022490"/>
    </source>
</evidence>
<evidence type="ECO:0000256" key="3">
    <source>
        <dbReference type="ARBA" id="ARBA00012584"/>
    </source>
</evidence>
<dbReference type="GO" id="GO:0006450">
    <property type="term" value="P:regulation of translational fidelity"/>
    <property type="evidence" value="ECO:0007669"/>
    <property type="project" value="TreeGrafter"/>
</dbReference>
<keyword evidence="4" id="KW-0963">Cytoplasm</keyword>
<dbReference type="Pfam" id="PF01300">
    <property type="entry name" value="Sua5_yciO_yrdC"/>
    <property type="match status" value="1"/>
</dbReference>
<name>A0A7C0YBB0_DESA2</name>
<evidence type="ECO:0000256" key="5">
    <source>
        <dbReference type="ARBA" id="ARBA00022679"/>
    </source>
</evidence>
<gene>
    <name evidence="13" type="ORF">ENG63_09895</name>
</gene>
<dbReference type="InterPro" id="IPR050156">
    <property type="entry name" value="TC-AMP_synthase_SUA5"/>
</dbReference>
<dbReference type="InterPro" id="IPR006070">
    <property type="entry name" value="Sua5-like_dom"/>
</dbReference>
<keyword evidence="5" id="KW-0808">Transferase</keyword>
<dbReference type="EC" id="2.7.7.87" evidence="3"/>
<reference evidence="13" key="1">
    <citation type="journal article" date="2020" name="mSystems">
        <title>Genome- and Community-Level Interaction Insights into Carbon Utilization and Element Cycling Functions of Hydrothermarchaeota in Hydrothermal Sediment.</title>
        <authorList>
            <person name="Zhou Z."/>
            <person name="Liu Y."/>
            <person name="Xu W."/>
            <person name="Pan J."/>
            <person name="Luo Z.H."/>
            <person name="Li M."/>
        </authorList>
    </citation>
    <scope>NUCLEOTIDE SEQUENCE [LARGE SCALE GENOMIC DNA]</scope>
    <source>
        <strain evidence="13">HyVt-233</strain>
    </source>
</reference>
<dbReference type="GO" id="GO:0005524">
    <property type="term" value="F:ATP binding"/>
    <property type="evidence" value="ECO:0007669"/>
    <property type="project" value="UniProtKB-KW"/>
</dbReference>
<comment type="subcellular location">
    <subcellularLocation>
        <location evidence="1">Cytoplasm</location>
    </subcellularLocation>
</comment>
<proteinExistence type="inferred from homology"/>
<keyword evidence="6" id="KW-0819">tRNA processing</keyword>
<comment type="similarity">
    <text evidence="2">Belongs to the SUA5 family.</text>
</comment>
<evidence type="ECO:0000256" key="7">
    <source>
        <dbReference type="ARBA" id="ARBA00022695"/>
    </source>
</evidence>
<dbReference type="PROSITE" id="PS51163">
    <property type="entry name" value="YRDC"/>
    <property type="match status" value="1"/>
</dbReference>